<comment type="caution">
    <text evidence="2">The sequence shown here is derived from an EMBL/GenBank/DDBJ whole genome shotgun (WGS) entry which is preliminary data.</text>
</comment>
<proteinExistence type="predicted"/>
<gene>
    <name evidence="2" type="ORF">Tco_0926320</name>
</gene>
<feature type="transmembrane region" description="Helical" evidence="1">
    <location>
        <begin position="39"/>
        <end position="72"/>
    </location>
</feature>
<reference evidence="2" key="1">
    <citation type="journal article" date="2022" name="Int. J. Mol. Sci.">
        <title>Draft Genome of Tanacetum Coccineum: Genomic Comparison of Closely Related Tanacetum-Family Plants.</title>
        <authorList>
            <person name="Yamashiro T."/>
            <person name="Shiraishi A."/>
            <person name="Nakayama K."/>
            <person name="Satake H."/>
        </authorList>
    </citation>
    <scope>NUCLEOTIDE SEQUENCE</scope>
</reference>
<evidence type="ECO:0000313" key="3">
    <source>
        <dbReference type="Proteomes" id="UP001151760"/>
    </source>
</evidence>
<keyword evidence="3" id="KW-1185">Reference proteome</keyword>
<organism evidence="2 3">
    <name type="scientific">Tanacetum coccineum</name>
    <dbReference type="NCBI Taxonomy" id="301880"/>
    <lineage>
        <taxon>Eukaryota</taxon>
        <taxon>Viridiplantae</taxon>
        <taxon>Streptophyta</taxon>
        <taxon>Embryophyta</taxon>
        <taxon>Tracheophyta</taxon>
        <taxon>Spermatophyta</taxon>
        <taxon>Magnoliopsida</taxon>
        <taxon>eudicotyledons</taxon>
        <taxon>Gunneridae</taxon>
        <taxon>Pentapetalae</taxon>
        <taxon>asterids</taxon>
        <taxon>campanulids</taxon>
        <taxon>Asterales</taxon>
        <taxon>Asteraceae</taxon>
        <taxon>Asteroideae</taxon>
        <taxon>Anthemideae</taxon>
        <taxon>Anthemidinae</taxon>
        <taxon>Tanacetum</taxon>
    </lineage>
</organism>
<protein>
    <submittedName>
        <fullName evidence="2">Uncharacterized protein</fullName>
    </submittedName>
</protein>
<keyword evidence="1" id="KW-1133">Transmembrane helix</keyword>
<name>A0ABQ5D9H0_9ASTR</name>
<evidence type="ECO:0000313" key="2">
    <source>
        <dbReference type="EMBL" id="GJT35901.1"/>
    </source>
</evidence>
<sequence length="130" mass="13912">MACQSSSEPPSVNGGVPGLMTYLVASPTPGSASISPEGFLSLILLLVVNIATVVVTVVVVVAIVGVVIVVAIMEVKGCEVGMVSDLAMLEGPWEVLWVWFMMFWPRLGCLNSKEVMLLEFLNHEMYQGAL</sequence>
<evidence type="ECO:0000256" key="1">
    <source>
        <dbReference type="SAM" id="Phobius"/>
    </source>
</evidence>
<keyword evidence="1" id="KW-0812">Transmembrane</keyword>
<dbReference type="Proteomes" id="UP001151760">
    <property type="component" value="Unassembled WGS sequence"/>
</dbReference>
<keyword evidence="1" id="KW-0472">Membrane</keyword>
<accession>A0ABQ5D9H0</accession>
<dbReference type="EMBL" id="BQNB010015089">
    <property type="protein sequence ID" value="GJT35901.1"/>
    <property type="molecule type" value="Genomic_DNA"/>
</dbReference>
<reference evidence="2" key="2">
    <citation type="submission" date="2022-01" db="EMBL/GenBank/DDBJ databases">
        <authorList>
            <person name="Yamashiro T."/>
            <person name="Shiraishi A."/>
            <person name="Satake H."/>
            <person name="Nakayama K."/>
        </authorList>
    </citation>
    <scope>NUCLEOTIDE SEQUENCE</scope>
</reference>